<organism evidence="1 2">
    <name type="scientific">Saprospira grandis (strain Lewin)</name>
    <dbReference type="NCBI Taxonomy" id="984262"/>
    <lineage>
        <taxon>Bacteria</taxon>
        <taxon>Pseudomonadati</taxon>
        <taxon>Bacteroidota</taxon>
        <taxon>Saprospiria</taxon>
        <taxon>Saprospirales</taxon>
        <taxon>Saprospiraceae</taxon>
        <taxon>Saprospira</taxon>
    </lineage>
</organism>
<dbReference type="Proteomes" id="UP000007519">
    <property type="component" value="Chromosome"/>
</dbReference>
<dbReference type="HOGENOM" id="CLU_2510794_0_0_10"/>
<dbReference type="AlphaFoldDB" id="H6L7G3"/>
<evidence type="ECO:0000313" key="2">
    <source>
        <dbReference type="Proteomes" id="UP000007519"/>
    </source>
</evidence>
<evidence type="ECO:0000313" key="1">
    <source>
        <dbReference type="EMBL" id="AFC26835.1"/>
    </source>
</evidence>
<protein>
    <submittedName>
        <fullName evidence="1">Uncharacterized protein</fullName>
    </submittedName>
</protein>
<accession>H6L7G3</accession>
<name>H6L7G3_SAPGL</name>
<reference evidence="1 2" key="1">
    <citation type="journal article" date="2012" name="Stand. Genomic Sci.">
        <title>Complete genome sequencing and analysis of Saprospira grandis str. Lewin, a predatory marine bacterium.</title>
        <authorList>
            <person name="Saw J.H."/>
            <person name="Yuryev A."/>
            <person name="Kanbe M."/>
            <person name="Hou S."/>
            <person name="Young A.G."/>
            <person name="Aizawa S."/>
            <person name="Alam M."/>
        </authorList>
    </citation>
    <scope>NUCLEOTIDE SEQUENCE [LARGE SCALE GENOMIC DNA]</scope>
    <source>
        <strain evidence="1 2">Lewin</strain>
    </source>
</reference>
<dbReference type="STRING" id="984262.SGRA_4120"/>
<sequence>MMAIKLLFFWGLPPKAAGPLQGSQVCSALRFGATHLRLLPLVVELRPKGLVLVCRCAAPFQAPRPNGSSALRPSFDKNFRLVKAFFKGIALAMAEKNNAE</sequence>
<dbReference type="KEGG" id="sgn:SGRA_4120"/>
<proteinExistence type="predicted"/>
<gene>
    <name evidence="1" type="ordered locus">SGRA_4120</name>
</gene>
<keyword evidence="2" id="KW-1185">Reference proteome</keyword>
<dbReference type="EMBL" id="CP002831">
    <property type="protein sequence ID" value="AFC26835.1"/>
    <property type="molecule type" value="Genomic_DNA"/>
</dbReference>